<evidence type="ECO:0000259" key="2">
    <source>
        <dbReference type="Pfam" id="PF03819"/>
    </source>
</evidence>
<dbReference type="FunFam" id="1.10.287.1080:FF:000001">
    <property type="entry name" value="Nucleoside triphosphate pyrophosphohydrolase"/>
    <property type="match status" value="1"/>
</dbReference>
<dbReference type="Gene3D" id="3.40.1010.10">
    <property type="entry name" value="Cobalt-precorrin-4 Transmethylase, Domain 1"/>
    <property type="match status" value="1"/>
</dbReference>
<dbReference type="GO" id="GO:0006203">
    <property type="term" value="P:dGTP catabolic process"/>
    <property type="evidence" value="ECO:0007669"/>
    <property type="project" value="TreeGrafter"/>
</dbReference>
<gene>
    <name evidence="3" type="primary">mazG</name>
    <name evidence="3" type="ORF">OXPF_35440</name>
</gene>
<protein>
    <submittedName>
        <fullName evidence="3">Nucleoside triphosphate pyrophosphohydrolase/pyrophosphatase MazG</fullName>
        <ecNumber evidence="3">3.6.1.1</ecNumber>
        <ecNumber evidence="3">3.6.1.19</ecNumber>
    </submittedName>
</protein>
<accession>A0A0P8W2P0</accession>
<dbReference type="InterPro" id="IPR048011">
    <property type="entry name" value="NTP-PPase_MazG-like_C"/>
</dbReference>
<keyword evidence="4" id="KW-1185">Reference proteome</keyword>
<dbReference type="PANTHER" id="PTHR30522">
    <property type="entry name" value="NUCLEOSIDE TRIPHOSPHATE PYROPHOSPHOHYDROLASE"/>
    <property type="match status" value="1"/>
</dbReference>
<dbReference type="InterPro" id="IPR024180">
    <property type="entry name" value="Tetrapyrrole_Mease/MazG_pred"/>
</dbReference>
<feature type="domain" description="NTP pyrophosphohydrolase MazG-like" evidence="2">
    <location>
        <begin position="392"/>
        <end position="450"/>
    </location>
</feature>
<dbReference type="GO" id="GO:0046061">
    <property type="term" value="P:dATP catabolic process"/>
    <property type="evidence" value="ECO:0007669"/>
    <property type="project" value="TreeGrafter"/>
</dbReference>
<dbReference type="AlphaFoldDB" id="A0A0P8W2P0"/>
<evidence type="ECO:0000313" key="3">
    <source>
        <dbReference type="EMBL" id="KPU42781.1"/>
    </source>
</evidence>
<dbReference type="Gene3D" id="1.10.287.1080">
    <property type="entry name" value="MazG-like"/>
    <property type="match status" value="2"/>
</dbReference>
<feature type="domain" description="Tetrapyrrole methylase" evidence="1">
    <location>
        <begin position="4"/>
        <end position="206"/>
    </location>
</feature>
<dbReference type="OrthoDB" id="9808939at2"/>
<dbReference type="InterPro" id="IPR000878">
    <property type="entry name" value="4pyrrol_Mease"/>
</dbReference>
<dbReference type="Pfam" id="PF03819">
    <property type="entry name" value="MazG"/>
    <property type="match status" value="2"/>
</dbReference>
<dbReference type="InterPro" id="IPR014777">
    <property type="entry name" value="4pyrrole_Mease_sub1"/>
</dbReference>
<dbReference type="NCBIfam" id="TIGR00444">
    <property type="entry name" value="mazG"/>
    <property type="match status" value="1"/>
</dbReference>
<dbReference type="PATRIC" id="fig|36849.3.peg.3751"/>
<dbReference type="STRING" id="36849.OXPF_35440"/>
<dbReference type="SUPFAM" id="SSF101386">
    <property type="entry name" value="all-alpha NTP pyrophosphatases"/>
    <property type="match status" value="2"/>
</dbReference>
<feature type="domain" description="NTP pyrophosphohydrolase MazG-like" evidence="2">
    <location>
        <begin position="253"/>
        <end position="326"/>
    </location>
</feature>
<dbReference type="InterPro" id="IPR004518">
    <property type="entry name" value="MazG-like_dom"/>
</dbReference>
<dbReference type="EC" id="3.6.1.19" evidence="3"/>
<evidence type="ECO:0000259" key="1">
    <source>
        <dbReference type="Pfam" id="PF00590"/>
    </source>
</evidence>
<dbReference type="InterPro" id="IPR011551">
    <property type="entry name" value="NTP_PyrPHydrolase_MazG"/>
</dbReference>
<evidence type="ECO:0000313" key="4">
    <source>
        <dbReference type="Proteomes" id="UP000050326"/>
    </source>
</evidence>
<dbReference type="CDD" id="cd11529">
    <property type="entry name" value="NTP-PPase_MazG_Cterm"/>
    <property type="match status" value="1"/>
</dbReference>
<name>A0A0P8W2P0_9CLOT</name>
<dbReference type="GO" id="GO:0046052">
    <property type="term" value="P:UTP catabolic process"/>
    <property type="evidence" value="ECO:0007669"/>
    <property type="project" value="TreeGrafter"/>
</dbReference>
<dbReference type="SUPFAM" id="SSF53790">
    <property type="entry name" value="Tetrapyrrole methylase"/>
    <property type="match status" value="1"/>
</dbReference>
<keyword evidence="3" id="KW-0378">Hydrolase</keyword>
<comment type="caution">
    <text evidence="3">The sequence shown here is derived from an EMBL/GenBank/DDBJ whole genome shotgun (WGS) entry which is preliminary data.</text>
</comment>
<dbReference type="FunFam" id="1.10.287.1080:FF:000003">
    <property type="entry name" value="Nucleoside triphosphate pyrophosphohydrolase"/>
    <property type="match status" value="1"/>
</dbReference>
<dbReference type="NCBIfam" id="NF007113">
    <property type="entry name" value="PRK09562.1"/>
    <property type="match status" value="1"/>
</dbReference>
<dbReference type="GO" id="GO:0046081">
    <property type="term" value="P:dUTP catabolic process"/>
    <property type="evidence" value="ECO:0007669"/>
    <property type="project" value="TreeGrafter"/>
</dbReference>
<dbReference type="GO" id="GO:0008168">
    <property type="term" value="F:methyltransferase activity"/>
    <property type="evidence" value="ECO:0007669"/>
    <property type="project" value="InterPro"/>
</dbReference>
<dbReference type="CDD" id="cd11528">
    <property type="entry name" value="NTP-PPase_MazG_Nterm"/>
    <property type="match status" value="1"/>
</dbReference>
<dbReference type="InterPro" id="IPR035996">
    <property type="entry name" value="4pyrrol_Methylase_sf"/>
</dbReference>
<dbReference type="GO" id="GO:0046076">
    <property type="term" value="P:dTTP catabolic process"/>
    <property type="evidence" value="ECO:0007669"/>
    <property type="project" value="TreeGrafter"/>
</dbReference>
<dbReference type="RefSeq" id="WP_054876704.1">
    <property type="nucleotide sequence ID" value="NZ_LKET01000051.1"/>
</dbReference>
<dbReference type="GO" id="GO:0046047">
    <property type="term" value="P:TTP catabolic process"/>
    <property type="evidence" value="ECO:0007669"/>
    <property type="project" value="TreeGrafter"/>
</dbReference>
<dbReference type="GO" id="GO:0004427">
    <property type="term" value="F:inorganic diphosphate phosphatase activity"/>
    <property type="evidence" value="ECO:0007669"/>
    <property type="project" value="UniProtKB-EC"/>
</dbReference>
<sequence length="491" mass="56314">MGNITIVGLGPGSFDDLTLRAVREMENAKAMFLRTRKHPTVEYIEKLGLIFKSFDEEYDTLSTFEDVYMNIAQKIIEAARIEDVVYAVPGHPLVAEDTVQRILKISEDEGIKVSIVSSVSFIDAVIGSLSIDPIEGLKVLDGLQIKEQKLDTASHNIITQVYNRRVASDVKLKLMEQYEDETQVILIKAAGVPGLERIEPMPLYEIDRAEWVDYLTSLYVPPINKKKRYEFEDLISVMERLRGEDGCPWDKEQTHESLKQYLIEESYEVLEAIDEGDIDKFCEELGDVLLQVVFHASIAMDRGDFDITDVTDRITDKMIKRHTHIFGSDICDTPDQVVDNWEEIKKKEQGFNTVTDTLRHVPKNLPALMRSYKVQDKAARVGFDWDSVEGALLKVNEEIREFLDVYKSENYGKIEEELGDLLFAVVNVCRFQNVMPEFALNGTTEKFIKRFSYIEREAISQGKKMEKMTLEEMDALWNAAKMNNFLKSDKN</sequence>
<dbReference type="Proteomes" id="UP000050326">
    <property type="component" value="Unassembled WGS sequence"/>
</dbReference>
<dbReference type="PANTHER" id="PTHR30522:SF0">
    <property type="entry name" value="NUCLEOSIDE TRIPHOSPHATE PYROPHOSPHOHYDROLASE"/>
    <property type="match status" value="1"/>
</dbReference>
<dbReference type="CDD" id="cd11723">
    <property type="entry name" value="YabN_N_like"/>
    <property type="match status" value="1"/>
</dbReference>
<dbReference type="EMBL" id="LKET01000051">
    <property type="protein sequence ID" value="KPU42781.1"/>
    <property type="molecule type" value="Genomic_DNA"/>
</dbReference>
<dbReference type="GO" id="GO:0047429">
    <property type="term" value="F:nucleoside triphosphate diphosphatase activity"/>
    <property type="evidence" value="ECO:0007669"/>
    <property type="project" value="InterPro"/>
</dbReference>
<dbReference type="InterPro" id="IPR048015">
    <property type="entry name" value="NTP-PPase_MazG-like_N"/>
</dbReference>
<organism evidence="3 4">
    <name type="scientific">Oxobacter pfennigii</name>
    <dbReference type="NCBI Taxonomy" id="36849"/>
    <lineage>
        <taxon>Bacteria</taxon>
        <taxon>Bacillati</taxon>
        <taxon>Bacillota</taxon>
        <taxon>Clostridia</taxon>
        <taxon>Eubacteriales</taxon>
        <taxon>Clostridiaceae</taxon>
        <taxon>Oxobacter</taxon>
    </lineage>
</organism>
<dbReference type="GO" id="GO:0006950">
    <property type="term" value="P:response to stress"/>
    <property type="evidence" value="ECO:0007669"/>
    <property type="project" value="UniProtKB-ARBA"/>
</dbReference>
<dbReference type="PIRSF" id="PIRSF002845">
    <property type="entry name" value="Ttrprl_mtas_MazG"/>
    <property type="match status" value="1"/>
</dbReference>
<proteinExistence type="predicted"/>
<dbReference type="Pfam" id="PF00590">
    <property type="entry name" value="TP_methylase"/>
    <property type="match status" value="1"/>
</dbReference>
<dbReference type="InterPro" id="IPR035013">
    <property type="entry name" value="YabN_N"/>
</dbReference>
<reference evidence="3 4" key="1">
    <citation type="submission" date="2015-09" db="EMBL/GenBank/DDBJ databases">
        <title>Genome sequence of Oxobacter pfennigii DSM 3222.</title>
        <authorList>
            <person name="Poehlein A."/>
            <person name="Bengelsdorf F.R."/>
            <person name="Schiel-Bengelsdorf B."/>
            <person name="Duerre P."/>
            <person name="Daniel R."/>
        </authorList>
    </citation>
    <scope>NUCLEOTIDE SEQUENCE [LARGE SCALE GENOMIC DNA]</scope>
    <source>
        <strain evidence="3 4">DSM 3222</strain>
    </source>
</reference>
<dbReference type="EC" id="3.6.1.1" evidence="3"/>